<proteinExistence type="predicted"/>
<evidence type="ECO:0000313" key="3">
    <source>
        <dbReference type="Proteomes" id="UP001236415"/>
    </source>
</evidence>
<reference evidence="2 3" key="1">
    <citation type="submission" date="2023-06" db="EMBL/GenBank/DDBJ databases">
        <title>Paenibacillus polygonum sp. nov., an endophytic bacterium, isolated from Polygonum lapathifolium L. in Nanji Wetland National Nature Reserve, South of Poyang Lake, Jiangxi Province, China.</title>
        <authorList>
            <person name="Yu Z."/>
        </authorList>
    </citation>
    <scope>NUCLEOTIDE SEQUENCE [LARGE SCALE GENOMIC DNA]</scope>
    <source>
        <strain evidence="2 3">C31</strain>
    </source>
</reference>
<accession>A0ABY8X5B4</accession>
<dbReference type="EMBL" id="CP127162">
    <property type="protein sequence ID" value="WIV19874.1"/>
    <property type="molecule type" value="Genomic_DNA"/>
</dbReference>
<evidence type="ECO:0000313" key="2">
    <source>
        <dbReference type="EMBL" id="WIV19874.1"/>
    </source>
</evidence>
<dbReference type="InterPro" id="IPR016040">
    <property type="entry name" value="NAD(P)-bd_dom"/>
</dbReference>
<dbReference type="Gene3D" id="3.40.50.720">
    <property type="entry name" value="NAD(P)-binding Rossmann-like Domain"/>
    <property type="match status" value="1"/>
</dbReference>
<dbReference type="RefSeq" id="WP_285746318.1">
    <property type="nucleotide sequence ID" value="NZ_CP127162.1"/>
</dbReference>
<protein>
    <submittedName>
        <fullName evidence="2">NAD(P)H-binding protein</fullName>
    </submittedName>
</protein>
<name>A0ABY8X5B4_9BACL</name>
<gene>
    <name evidence="2" type="ORF">QPK24_03800</name>
</gene>
<dbReference type="Pfam" id="PF13460">
    <property type="entry name" value="NAD_binding_10"/>
    <property type="match status" value="1"/>
</dbReference>
<dbReference type="SUPFAM" id="SSF51735">
    <property type="entry name" value="NAD(P)-binding Rossmann-fold domains"/>
    <property type="match status" value="1"/>
</dbReference>
<keyword evidence="3" id="KW-1185">Reference proteome</keyword>
<organism evidence="2 3">
    <name type="scientific">Paenibacillus polygoni</name>
    <dbReference type="NCBI Taxonomy" id="3050112"/>
    <lineage>
        <taxon>Bacteria</taxon>
        <taxon>Bacillati</taxon>
        <taxon>Bacillota</taxon>
        <taxon>Bacilli</taxon>
        <taxon>Bacillales</taxon>
        <taxon>Paenibacillaceae</taxon>
        <taxon>Paenibacillus</taxon>
    </lineage>
</organism>
<sequence>MDQEKHYRPVIALTGASGHIGQYLMTELQKNYHIIALSGRADLHKDTEHVTWRPCDFFSYDDVEEALRGADYAIYISQFIYSSAKLTQGRSEDMDAILAGHFARAAQRNKMKKIIYISTMPPAEIDNKDDRSRHLQSRLEVEQILSSSGVPAVTFWIEPFDSPSITPYSMMGLAKKSMKSDVRSVQRLCLPEGKNAQWVLHYYTEWLSRITKPFLRITRSEDQNVRIFPRAIKVPMLELTYDQTKSSSSHALYRITGGILVNRREVDKGRLEFLQLPNSRECIAAIHDYVPSLPWFIYKYSQAAIHLWVMKAFDLHLKQLSQHNK</sequence>
<evidence type="ECO:0000259" key="1">
    <source>
        <dbReference type="Pfam" id="PF13460"/>
    </source>
</evidence>
<feature type="domain" description="NAD(P)-binding" evidence="1">
    <location>
        <begin position="15"/>
        <end position="145"/>
    </location>
</feature>
<dbReference type="InterPro" id="IPR036291">
    <property type="entry name" value="NAD(P)-bd_dom_sf"/>
</dbReference>
<dbReference type="Proteomes" id="UP001236415">
    <property type="component" value="Chromosome"/>
</dbReference>